<evidence type="ECO:0000259" key="1">
    <source>
        <dbReference type="Pfam" id="PF09992"/>
    </source>
</evidence>
<evidence type="ECO:0000313" key="3">
    <source>
        <dbReference type="Proteomes" id="UP000032452"/>
    </source>
</evidence>
<dbReference type="STRING" id="1618023.UH38_24315"/>
<dbReference type="InterPro" id="IPR018711">
    <property type="entry name" value="NAGPA"/>
</dbReference>
<accession>A0A0D8ZKJ2</accession>
<keyword evidence="3" id="KW-1185">Reference proteome</keyword>
<dbReference type="PANTHER" id="PTHR40446:SF2">
    <property type="entry name" value="N-ACETYLGLUCOSAMINE-1-PHOSPHODIESTER ALPHA-N-ACETYLGLUCOSAMINIDASE"/>
    <property type="match status" value="1"/>
</dbReference>
<dbReference type="OrthoDB" id="9809781at2"/>
<comment type="caution">
    <text evidence="2">The sequence shown here is derived from an EMBL/GenBank/DDBJ whole genome shotgun (WGS) entry which is preliminary data.</text>
</comment>
<dbReference type="RefSeq" id="WP_045057302.1">
    <property type="nucleotide sequence ID" value="NZ_CAWMDP010000022.1"/>
</dbReference>
<dbReference type="Pfam" id="PF09992">
    <property type="entry name" value="NAGPA"/>
    <property type="match status" value="1"/>
</dbReference>
<dbReference type="AlphaFoldDB" id="A0A0D8ZKJ2"/>
<gene>
    <name evidence="2" type="ORF">UH38_24315</name>
</gene>
<reference evidence="2 3" key="1">
    <citation type="submission" date="2015-02" db="EMBL/GenBank/DDBJ databases">
        <title>Draft genome of a novel marine cyanobacterium (Chroococcales) isolated from South Atlantic Ocean.</title>
        <authorList>
            <person name="Rigonato J."/>
            <person name="Alvarenga D.O."/>
            <person name="Branco L.H."/>
            <person name="Varani A.M."/>
            <person name="Brandini F.P."/>
            <person name="Fiore M.F."/>
        </authorList>
    </citation>
    <scope>NUCLEOTIDE SEQUENCE [LARGE SCALE GENOMIC DNA]</scope>
    <source>
        <strain evidence="2 3">CENA595</strain>
    </source>
</reference>
<protein>
    <submittedName>
        <fullName evidence="2">Periplasmic protein</fullName>
    </submittedName>
</protein>
<dbReference type="Proteomes" id="UP000032452">
    <property type="component" value="Unassembled WGS sequence"/>
</dbReference>
<dbReference type="PANTHER" id="PTHR40446">
    <property type="entry name" value="N-ACETYLGLUCOSAMINE-1-PHOSPHODIESTER ALPHA-N-ACETYLGLUCOSAMINIDASE"/>
    <property type="match status" value="1"/>
</dbReference>
<feature type="domain" description="Phosphodiester glycosidase" evidence="1">
    <location>
        <begin position="105"/>
        <end position="296"/>
    </location>
</feature>
<dbReference type="PATRIC" id="fig|1618023.3.peg.1968"/>
<proteinExistence type="predicted"/>
<evidence type="ECO:0000313" key="2">
    <source>
        <dbReference type="EMBL" id="KJH69358.1"/>
    </source>
</evidence>
<name>A0A0D8ZKJ2_9CYAN</name>
<dbReference type="EMBL" id="JYON01000050">
    <property type="protein sequence ID" value="KJH69358.1"/>
    <property type="molecule type" value="Genomic_DNA"/>
</dbReference>
<sequence>MTYLAKINLKRSLKVTLISVLVVPLLMYVSLCLSRPPRSDIEQQLFQGINYRREARSQPRSLMLHVVTVDLTAPGLKFLVTPEERTAEGLEVKAQITSAFLAKHGLQLAVNASFFHPFYEKSPWDYSPRSGEGANILGQSISNGNIYSPAEKIWPVLCIFADNKAEIRHEKCALGTAQGVAGNRFLLENGDRVPLDIDISEAKLMPSTAVAINEQADKLLLVVVDGRQAFYSEGVNLAEFTDILIELGAYTALNLDGGGSSTLAISQNGKPTLLNAPIHTRLPTRQRPVANHLGIYAQPVAKN</sequence>
<organism evidence="2 3">
    <name type="scientific">Aliterella atlantica CENA595</name>
    <dbReference type="NCBI Taxonomy" id="1618023"/>
    <lineage>
        <taxon>Bacteria</taxon>
        <taxon>Bacillati</taxon>
        <taxon>Cyanobacteriota</taxon>
        <taxon>Cyanophyceae</taxon>
        <taxon>Chroococcidiopsidales</taxon>
        <taxon>Aliterellaceae</taxon>
        <taxon>Aliterella</taxon>
    </lineage>
</organism>